<evidence type="ECO:0000259" key="1">
    <source>
        <dbReference type="Pfam" id="PF14252"/>
    </source>
</evidence>
<organism evidence="2">
    <name type="scientific">freshwater metagenome</name>
    <dbReference type="NCBI Taxonomy" id="449393"/>
    <lineage>
        <taxon>unclassified sequences</taxon>
        <taxon>metagenomes</taxon>
        <taxon>ecological metagenomes</taxon>
    </lineage>
</organism>
<name>A0A6J6Z4R0_9ZZZZ</name>
<accession>A0A6J6Z4R0</accession>
<dbReference type="AlphaFoldDB" id="A0A6J6Z4R0"/>
<protein>
    <submittedName>
        <fullName evidence="2">Unannotated protein</fullName>
    </submittedName>
</protein>
<gene>
    <name evidence="2" type="ORF">UFOPK3037_01732</name>
</gene>
<dbReference type="EMBL" id="CAFAAO010000044">
    <property type="protein sequence ID" value="CAB4816811.1"/>
    <property type="molecule type" value="Genomic_DNA"/>
</dbReference>
<feature type="domain" description="DUF4347" evidence="1">
    <location>
        <begin position="9"/>
        <end position="42"/>
    </location>
</feature>
<reference evidence="2" key="1">
    <citation type="submission" date="2020-05" db="EMBL/GenBank/DDBJ databases">
        <authorList>
            <person name="Chiriac C."/>
            <person name="Salcher M."/>
            <person name="Ghai R."/>
            <person name="Kavagutti S V."/>
        </authorList>
    </citation>
    <scope>NUCLEOTIDE SEQUENCE</scope>
</reference>
<dbReference type="InterPro" id="IPR025592">
    <property type="entry name" value="DUF4347"/>
</dbReference>
<evidence type="ECO:0000313" key="2">
    <source>
        <dbReference type="EMBL" id="CAB4816811.1"/>
    </source>
</evidence>
<dbReference type="Pfam" id="PF14252">
    <property type="entry name" value="DUF4347"/>
    <property type="match status" value="1"/>
</dbReference>
<sequence length="49" mass="5359">MSDQLITNIVFIDSAIPDYQALIVGLTNNSTYFVLEAQKDGIVLASIEN</sequence>
<proteinExistence type="predicted"/>